<evidence type="ECO:0000313" key="1">
    <source>
        <dbReference type="EMBL" id="KAL3510967.1"/>
    </source>
</evidence>
<gene>
    <name evidence="1" type="ORF">ACH5RR_030368</name>
</gene>
<name>A0ABD2YXM0_9GENT</name>
<dbReference type="AlphaFoldDB" id="A0ABD2YXM0"/>
<dbReference type="Pfam" id="PF01107">
    <property type="entry name" value="MP"/>
    <property type="match status" value="1"/>
</dbReference>
<accession>A0ABD2YXM0</accession>
<dbReference type="EMBL" id="JBJUIK010000012">
    <property type="protein sequence ID" value="KAL3510967.1"/>
    <property type="molecule type" value="Genomic_DNA"/>
</dbReference>
<dbReference type="PANTHER" id="PTHR47599">
    <property type="entry name" value="CELL-TO-CELL MOVEMENT PROTEIN"/>
    <property type="match status" value="1"/>
</dbReference>
<evidence type="ECO:0000313" key="2">
    <source>
        <dbReference type="Proteomes" id="UP001630127"/>
    </source>
</evidence>
<organism evidence="1 2">
    <name type="scientific">Cinchona calisaya</name>
    <dbReference type="NCBI Taxonomy" id="153742"/>
    <lineage>
        <taxon>Eukaryota</taxon>
        <taxon>Viridiplantae</taxon>
        <taxon>Streptophyta</taxon>
        <taxon>Embryophyta</taxon>
        <taxon>Tracheophyta</taxon>
        <taxon>Spermatophyta</taxon>
        <taxon>Magnoliopsida</taxon>
        <taxon>eudicotyledons</taxon>
        <taxon>Gunneridae</taxon>
        <taxon>Pentapetalae</taxon>
        <taxon>asterids</taxon>
        <taxon>lamiids</taxon>
        <taxon>Gentianales</taxon>
        <taxon>Rubiaceae</taxon>
        <taxon>Cinchonoideae</taxon>
        <taxon>Cinchoneae</taxon>
        <taxon>Cinchona</taxon>
    </lineage>
</organism>
<protein>
    <submittedName>
        <fullName evidence="1">Uncharacterized protein</fullName>
    </submittedName>
</protein>
<dbReference type="InterPro" id="IPR028919">
    <property type="entry name" value="Viral_movement"/>
</dbReference>
<proteinExistence type="predicted"/>
<reference evidence="1 2" key="1">
    <citation type="submission" date="2024-11" db="EMBL/GenBank/DDBJ databases">
        <title>A near-complete genome assembly of Cinchona calisaya.</title>
        <authorList>
            <person name="Lian D.C."/>
            <person name="Zhao X.W."/>
            <person name="Wei L."/>
        </authorList>
    </citation>
    <scope>NUCLEOTIDE SEQUENCE [LARGE SCALE GENOMIC DNA]</scope>
    <source>
        <tissue evidence="1">Nenye</tissue>
    </source>
</reference>
<dbReference type="InterPro" id="IPR051596">
    <property type="entry name" value="Caulimoviridae_Movement"/>
</dbReference>
<dbReference type="PANTHER" id="PTHR47599:SF2">
    <property type="match status" value="1"/>
</dbReference>
<dbReference type="Proteomes" id="UP001630127">
    <property type="component" value="Unassembled WGS sequence"/>
</dbReference>
<keyword evidence="2" id="KW-1185">Reference proteome</keyword>
<sequence length="237" mass="26824">MGIIQSSLANGPVYFNAYPNLQLSLSDVNILDALTLNVKIHGYNYVPGSELICLCYRVCFKLLSTLNPKCKLINNNSEETILIETNFNKSQIITRQPIKRNEIQFPDHWIINKGISSSSHALNITQHDSQIISTPDGQIVLRFDKSNVSSRHSTGSRPSSFRHPYRTFSSKSQFSLTDDNYLPARSKPASLHTIDDNIPSTSHVDHLHINENNIIRPIHNNELDKEIPTESELDFNL</sequence>
<comment type="caution">
    <text evidence="1">The sequence shown here is derived from an EMBL/GenBank/DDBJ whole genome shotgun (WGS) entry which is preliminary data.</text>
</comment>